<protein>
    <recommendedName>
        <fullName evidence="9">Tryptophan synthase alpha chain</fullName>
        <ecNumber evidence="9">4.2.1.20</ecNumber>
    </recommendedName>
</protein>
<dbReference type="InterPro" id="IPR002028">
    <property type="entry name" value="Trp_synthase_suA"/>
</dbReference>
<keyword evidence="5 9" id="KW-0822">Tryptophan biosynthesis</keyword>
<keyword evidence="7 9" id="KW-0456">Lyase</keyword>
<dbReference type="InterPro" id="IPR013785">
    <property type="entry name" value="Aldolase_TIM"/>
</dbReference>
<keyword evidence="4 9" id="KW-0028">Amino-acid biosynthesis</keyword>
<dbReference type="Pfam" id="PF00290">
    <property type="entry name" value="Trp_syntA"/>
    <property type="match status" value="1"/>
</dbReference>
<reference evidence="11 12" key="1">
    <citation type="submission" date="2018-08" db="EMBL/GenBank/DDBJ databases">
        <title>A genome reference for cultivated species of the human gut microbiota.</title>
        <authorList>
            <person name="Zou Y."/>
            <person name="Xue W."/>
            <person name="Luo G."/>
        </authorList>
    </citation>
    <scope>NUCLEOTIDE SEQUENCE [LARGE SCALE GENOMIC DNA]</scope>
    <source>
        <strain evidence="11 12">AM25-21AC</strain>
    </source>
</reference>
<evidence type="ECO:0000256" key="7">
    <source>
        <dbReference type="ARBA" id="ARBA00023239"/>
    </source>
</evidence>
<evidence type="ECO:0000313" key="12">
    <source>
        <dbReference type="Proteomes" id="UP000283442"/>
    </source>
</evidence>
<dbReference type="PANTHER" id="PTHR43406">
    <property type="entry name" value="TRYPTOPHAN SYNTHASE, ALPHA CHAIN"/>
    <property type="match status" value="1"/>
</dbReference>
<feature type="active site" description="Proton acceptor" evidence="9">
    <location>
        <position position="61"/>
    </location>
</feature>
<proteinExistence type="inferred from homology"/>
<organism evidence="11 12">
    <name type="scientific">Mitsuokella multacida</name>
    <dbReference type="NCBI Taxonomy" id="52226"/>
    <lineage>
        <taxon>Bacteria</taxon>
        <taxon>Bacillati</taxon>
        <taxon>Bacillota</taxon>
        <taxon>Negativicutes</taxon>
        <taxon>Selenomonadales</taxon>
        <taxon>Selenomonadaceae</taxon>
        <taxon>Mitsuokella</taxon>
    </lineage>
</organism>
<comment type="pathway">
    <text evidence="2 9">Amino-acid biosynthesis; L-tryptophan biosynthesis; L-tryptophan from chorismate: step 5/5.</text>
</comment>
<comment type="caution">
    <text evidence="11">The sequence shown here is derived from an EMBL/GenBank/DDBJ whole genome shotgun (WGS) entry which is preliminary data.</text>
</comment>
<feature type="active site" description="Proton acceptor" evidence="9">
    <location>
        <position position="50"/>
    </location>
</feature>
<dbReference type="FunFam" id="3.20.20.70:FF:000037">
    <property type="entry name" value="Tryptophan synthase alpha chain"/>
    <property type="match status" value="1"/>
</dbReference>
<dbReference type="OrthoDB" id="9804578at2"/>
<comment type="function">
    <text evidence="1 9">The alpha subunit is responsible for the aldol cleavage of indoleglycerol phosphate to indole and glyceraldehyde 3-phosphate.</text>
</comment>
<dbReference type="PROSITE" id="PS00167">
    <property type="entry name" value="TRP_SYNTHASE_ALPHA"/>
    <property type="match status" value="1"/>
</dbReference>
<gene>
    <name evidence="9" type="primary">trpA</name>
    <name evidence="11" type="ORF">DW674_09215</name>
</gene>
<evidence type="ECO:0000256" key="2">
    <source>
        <dbReference type="ARBA" id="ARBA00004733"/>
    </source>
</evidence>
<sequence>MSTRLDKKMADLKAAGKKGIFIYITAGAPDVETTLKAVREAEVAGADVIELGLPFSDPMADGPVIQSASVCALKNGMTLKKELEIVREIRKFSDIPLIGMGYINNMYHYGFEKFVTDFKAAGMDGIIVPDVPHEESGEMRKICAAHDFHLAEFITPGTTEARMTETCKGATGFIYCVSNNGVTGVKKIDYSTIGKVCEKARKFTDTPLAVGFGIGSPEAAVAAAAKSDAVIVGSAVVKRLMDGKFEEAMALIGAMREALDAAYGKKA</sequence>
<evidence type="ECO:0000256" key="4">
    <source>
        <dbReference type="ARBA" id="ARBA00022605"/>
    </source>
</evidence>
<evidence type="ECO:0000256" key="10">
    <source>
        <dbReference type="RuleBase" id="RU003662"/>
    </source>
</evidence>
<dbReference type="PANTHER" id="PTHR43406:SF1">
    <property type="entry name" value="TRYPTOPHAN SYNTHASE ALPHA CHAIN, CHLOROPLASTIC"/>
    <property type="match status" value="1"/>
</dbReference>
<dbReference type="NCBIfam" id="TIGR00262">
    <property type="entry name" value="trpA"/>
    <property type="match status" value="1"/>
</dbReference>
<dbReference type="AlphaFoldDB" id="A0A414NVN1"/>
<dbReference type="GO" id="GO:0004834">
    <property type="term" value="F:tryptophan synthase activity"/>
    <property type="evidence" value="ECO:0007669"/>
    <property type="project" value="UniProtKB-UniRule"/>
</dbReference>
<evidence type="ECO:0000256" key="3">
    <source>
        <dbReference type="ARBA" id="ARBA00011270"/>
    </source>
</evidence>
<evidence type="ECO:0000256" key="1">
    <source>
        <dbReference type="ARBA" id="ARBA00003365"/>
    </source>
</evidence>
<evidence type="ECO:0000256" key="6">
    <source>
        <dbReference type="ARBA" id="ARBA00023141"/>
    </source>
</evidence>
<dbReference type="UniPathway" id="UPA00035">
    <property type="reaction ID" value="UER00044"/>
</dbReference>
<dbReference type="EC" id="4.2.1.20" evidence="9"/>
<name>A0A414NVN1_9FIRM</name>
<dbReference type="HAMAP" id="MF_00131">
    <property type="entry name" value="Trp_synth_alpha"/>
    <property type="match status" value="1"/>
</dbReference>
<evidence type="ECO:0000256" key="5">
    <source>
        <dbReference type="ARBA" id="ARBA00022822"/>
    </source>
</evidence>
<dbReference type="EMBL" id="QRHE01000009">
    <property type="protein sequence ID" value="RHF51016.1"/>
    <property type="molecule type" value="Genomic_DNA"/>
</dbReference>
<dbReference type="GO" id="GO:0005829">
    <property type="term" value="C:cytosol"/>
    <property type="evidence" value="ECO:0007669"/>
    <property type="project" value="TreeGrafter"/>
</dbReference>
<dbReference type="InterPro" id="IPR011060">
    <property type="entry name" value="RibuloseP-bd_barrel"/>
</dbReference>
<evidence type="ECO:0000313" key="11">
    <source>
        <dbReference type="EMBL" id="RHF51016.1"/>
    </source>
</evidence>
<evidence type="ECO:0000256" key="8">
    <source>
        <dbReference type="ARBA" id="ARBA00049047"/>
    </source>
</evidence>
<evidence type="ECO:0000256" key="9">
    <source>
        <dbReference type="HAMAP-Rule" id="MF_00131"/>
    </source>
</evidence>
<dbReference type="RefSeq" id="WP_118176476.1">
    <property type="nucleotide sequence ID" value="NZ_CAUCJG010000040.1"/>
</dbReference>
<comment type="catalytic activity">
    <reaction evidence="8 9">
        <text>(1S,2R)-1-C-(indol-3-yl)glycerol 3-phosphate + L-serine = D-glyceraldehyde 3-phosphate + L-tryptophan + H2O</text>
        <dbReference type="Rhea" id="RHEA:10532"/>
        <dbReference type="ChEBI" id="CHEBI:15377"/>
        <dbReference type="ChEBI" id="CHEBI:33384"/>
        <dbReference type="ChEBI" id="CHEBI:57912"/>
        <dbReference type="ChEBI" id="CHEBI:58866"/>
        <dbReference type="ChEBI" id="CHEBI:59776"/>
        <dbReference type="EC" id="4.2.1.20"/>
    </reaction>
</comment>
<dbReference type="Gene3D" id="3.20.20.70">
    <property type="entry name" value="Aldolase class I"/>
    <property type="match status" value="1"/>
</dbReference>
<keyword evidence="6 9" id="KW-0057">Aromatic amino acid biosynthesis</keyword>
<comment type="similarity">
    <text evidence="9 10">Belongs to the TrpA family.</text>
</comment>
<dbReference type="Proteomes" id="UP000283442">
    <property type="component" value="Unassembled WGS sequence"/>
</dbReference>
<accession>A0A414NVN1</accession>
<dbReference type="SUPFAM" id="SSF51366">
    <property type="entry name" value="Ribulose-phoshate binding barrel"/>
    <property type="match status" value="1"/>
</dbReference>
<comment type="subunit">
    <text evidence="3 9">Tetramer of two alpha and two beta chains.</text>
</comment>
<dbReference type="InterPro" id="IPR018204">
    <property type="entry name" value="Trp_synthase_alpha_AS"/>
</dbReference>
<dbReference type="CDD" id="cd04724">
    <property type="entry name" value="Tryptophan_synthase_alpha"/>
    <property type="match status" value="1"/>
</dbReference>